<keyword evidence="3 9" id="KW-0547">Nucleotide-binding</keyword>
<reference evidence="11 12" key="1">
    <citation type="journal article" date="2023" name="Elife">
        <title>Identification of key yeast species and microbe-microbe interactions impacting larval growth of Drosophila in the wild.</title>
        <authorList>
            <person name="Mure A."/>
            <person name="Sugiura Y."/>
            <person name="Maeda R."/>
            <person name="Honda K."/>
            <person name="Sakurai N."/>
            <person name="Takahashi Y."/>
            <person name="Watada M."/>
            <person name="Katoh T."/>
            <person name="Gotoh A."/>
            <person name="Gotoh Y."/>
            <person name="Taniguchi I."/>
            <person name="Nakamura K."/>
            <person name="Hayashi T."/>
            <person name="Katayama T."/>
            <person name="Uemura T."/>
            <person name="Hattori Y."/>
        </authorList>
    </citation>
    <scope>NUCLEOTIDE SEQUENCE [LARGE SCALE GENOMIC DNA]</scope>
    <source>
        <strain evidence="11 12">SC-9</strain>
    </source>
</reference>
<dbReference type="PANTHER" id="PTHR24068">
    <property type="entry name" value="UBIQUITIN-CONJUGATING ENZYME E2"/>
    <property type="match status" value="1"/>
</dbReference>
<dbReference type="GO" id="GO:0061631">
    <property type="term" value="F:ubiquitin conjugating enzyme activity"/>
    <property type="evidence" value="ECO:0007669"/>
    <property type="project" value="UniProtKB-EC"/>
</dbReference>
<comment type="caution">
    <text evidence="11">The sequence shown here is derived from an EMBL/GenBank/DDBJ whole genome shotgun (WGS) entry which is preliminary data.</text>
</comment>
<dbReference type="PROSITE" id="PS00183">
    <property type="entry name" value="UBC_1"/>
    <property type="match status" value="1"/>
</dbReference>
<dbReference type="FunFam" id="3.10.110.10:FF:000037">
    <property type="entry name" value="ubiquitin-conjugating enzyme E2 27"/>
    <property type="match status" value="1"/>
</dbReference>
<dbReference type="SUPFAM" id="SSF46934">
    <property type="entry name" value="UBA-like"/>
    <property type="match status" value="1"/>
</dbReference>
<keyword evidence="5 9" id="KW-0067">ATP-binding</keyword>
<accession>A0AAV5QH36</accession>
<evidence type="ECO:0000313" key="12">
    <source>
        <dbReference type="Proteomes" id="UP001360560"/>
    </source>
</evidence>
<dbReference type="InterPro" id="IPR000608">
    <property type="entry name" value="UBC"/>
</dbReference>
<dbReference type="EC" id="2.3.2.23" evidence="1"/>
<organism evidence="11 12">
    <name type="scientific">Saccharomycopsis crataegensis</name>
    <dbReference type="NCBI Taxonomy" id="43959"/>
    <lineage>
        <taxon>Eukaryota</taxon>
        <taxon>Fungi</taxon>
        <taxon>Dikarya</taxon>
        <taxon>Ascomycota</taxon>
        <taxon>Saccharomycotina</taxon>
        <taxon>Saccharomycetes</taxon>
        <taxon>Saccharomycopsidaceae</taxon>
        <taxon>Saccharomycopsis</taxon>
    </lineage>
</organism>
<evidence type="ECO:0000256" key="8">
    <source>
        <dbReference type="PROSITE-ProRule" id="PRU10133"/>
    </source>
</evidence>
<dbReference type="SMART" id="SM00212">
    <property type="entry name" value="UBCc"/>
    <property type="match status" value="1"/>
</dbReference>
<protein>
    <recommendedName>
        <fullName evidence="6">Ubiquitin-conjugating enzyme E2 1</fullName>
        <ecNumber evidence="1">2.3.2.23</ecNumber>
    </recommendedName>
    <alternativeName>
        <fullName evidence="7">E2 ubiquitin-conjugating enzyme 1</fullName>
    </alternativeName>
</protein>
<dbReference type="RefSeq" id="XP_064850979.1">
    <property type="nucleotide sequence ID" value="XM_064994907.1"/>
</dbReference>
<dbReference type="InterPro" id="IPR016135">
    <property type="entry name" value="UBQ-conjugating_enzyme/RWD"/>
</dbReference>
<dbReference type="Gene3D" id="1.10.8.10">
    <property type="entry name" value="DNA helicase RuvA subunit, C-terminal domain"/>
    <property type="match status" value="1"/>
</dbReference>
<proteinExistence type="inferred from homology"/>
<evidence type="ECO:0000256" key="4">
    <source>
        <dbReference type="ARBA" id="ARBA00022786"/>
    </source>
</evidence>
<evidence type="ECO:0000256" key="7">
    <source>
        <dbReference type="ARBA" id="ARBA00077197"/>
    </source>
</evidence>
<dbReference type="CDD" id="cd23800">
    <property type="entry name" value="UBCc_UBE2K"/>
    <property type="match status" value="1"/>
</dbReference>
<dbReference type="SUPFAM" id="SSF54495">
    <property type="entry name" value="UBC-like"/>
    <property type="match status" value="1"/>
</dbReference>
<evidence type="ECO:0000259" key="10">
    <source>
        <dbReference type="PROSITE" id="PS50127"/>
    </source>
</evidence>
<evidence type="ECO:0000256" key="2">
    <source>
        <dbReference type="ARBA" id="ARBA00022679"/>
    </source>
</evidence>
<feature type="domain" description="UBC core" evidence="10">
    <location>
        <begin position="2"/>
        <end position="150"/>
    </location>
</feature>
<name>A0AAV5QH36_9ASCO</name>
<evidence type="ECO:0000256" key="6">
    <source>
        <dbReference type="ARBA" id="ARBA00072431"/>
    </source>
</evidence>
<dbReference type="InterPro" id="IPR009060">
    <property type="entry name" value="UBA-like_sf"/>
</dbReference>
<dbReference type="Proteomes" id="UP001360560">
    <property type="component" value="Unassembled WGS sequence"/>
</dbReference>
<gene>
    <name evidence="11" type="ORF">DASC09_013040</name>
</gene>
<dbReference type="AlphaFoldDB" id="A0AAV5QH36"/>
<dbReference type="InterPro" id="IPR023313">
    <property type="entry name" value="UBQ-conjugating_AS"/>
</dbReference>
<dbReference type="EMBL" id="BTFZ01000002">
    <property type="protein sequence ID" value="GMM33979.1"/>
    <property type="molecule type" value="Genomic_DNA"/>
</dbReference>
<sequence length="211" mass="23853">MSRAKRVIKELEDTKNDSKSNITLSLIDESDISKLTGAFLGPPDTPYAGGKFVVDIEIPQEYPFKPPKMKFTTRVYHPNISSQTGAICLDILKDRWTPILTLKACLISLQLLLQTPVPDDPQDAVVANVYKTDKAKFDQVAKNWTKMYAMLNLEEPADPYEGIEPEAVKMFVVMGFDQKKVIKVLKKLKVEKMEDVSSNELEDTVIQRLCE</sequence>
<feature type="active site" description="Glycyl thioester intermediate" evidence="8">
    <location>
        <position position="88"/>
    </location>
</feature>
<dbReference type="Pfam" id="PF00179">
    <property type="entry name" value="UQ_con"/>
    <property type="match status" value="1"/>
</dbReference>
<keyword evidence="2" id="KW-0808">Transferase</keyword>
<dbReference type="GO" id="GO:0005524">
    <property type="term" value="F:ATP binding"/>
    <property type="evidence" value="ECO:0007669"/>
    <property type="project" value="UniProtKB-UniRule"/>
</dbReference>
<evidence type="ECO:0000256" key="1">
    <source>
        <dbReference type="ARBA" id="ARBA00012486"/>
    </source>
</evidence>
<dbReference type="InterPro" id="IPR015368">
    <property type="entry name" value="UBA_C_fun"/>
</dbReference>
<comment type="similarity">
    <text evidence="9">Belongs to the ubiquitin-conjugating enzyme family.</text>
</comment>
<dbReference type="GeneID" id="90071958"/>
<evidence type="ECO:0000313" key="11">
    <source>
        <dbReference type="EMBL" id="GMM33979.1"/>
    </source>
</evidence>
<keyword evidence="4 9" id="KW-0833">Ubl conjugation pathway</keyword>
<dbReference type="Pfam" id="PF09288">
    <property type="entry name" value="UBA_3"/>
    <property type="match status" value="1"/>
</dbReference>
<evidence type="ECO:0000256" key="3">
    <source>
        <dbReference type="ARBA" id="ARBA00022741"/>
    </source>
</evidence>
<dbReference type="Gene3D" id="3.10.110.10">
    <property type="entry name" value="Ubiquitin Conjugating Enzyme"/>
    <property type="match status" value="1"/>
</dbReference>
<evidence type="ECO:0000256" key="5">
    <source>
        <dbReference type="ARBA" id="ARBA00022840"/>
    </source>
</evidence>
<keyword evidence="12" id="KW-1185">Reference proteome</keyword>
<dbReference type="PROSITE" id="PS50127">
    <property type="entry name" value="UBC_2"/>
    <property type="match status" value="1"/>
</dbReference>
<evidence type="ECO:0000256" key="9">
    <source>
        <dbReference type="RuleBase" id="RU362109"/>
    </source>
</evidence>